<feature type="transmembrane region" description="Helical" evidence="2">
    <location>
        <begin position="133"/>
        <end position="154"/>
    </location>
</feature>
<feature type="non-terminal residue" evidence="3">
    <location>
        <position position="1"/>
    </location>
</feature>
<feature type="transmembrane region" description="Helical" evidence="2">
    <location>
        <begin position="210"/>
        <end position="230"/>
    </location>
</feature>
<keyword evidence="2" id="KW-1133">Transmembrane helix</keyword>
<evidence type="ECO:0000256" key="1">
    <source>
        <dbReference type="SAM" id="MobiDB-lite"/>
    </source>
</evidence>
<sequence>KQEQAVDNQKLHNGDTRKEAEDVATKSAEGLTILGKMHLQNDEAKRDNEEMKLAIEANGGIATDNKHYLRQQTDIALKDLDLRLQDPNLDAGKRKELKKERATLMKEQGTLLQKGLGRLSLGIAGLTEKFGSGAMKIGTTLLTLFGIGLLIKFLESDTWKRMREFLKSGSWEDFKEIFMPGGSFDGISAAILAAIGIVIARIALWTFKKLGGGLLLTAIKGVFSLLAKGLGKMKIPGFKPGQIFGKKPLGGGVDKATKGASKAASKKVPKGDTRPMREIIKDRQLGKPAKKPGRFSRWFGSAKKLGGAALEKGAQLGKSVVESGKKIGKESLSSAKAALPKIAGASKGALKAAAAAGKFIPGAGLIIGAGVAAVEGVAAGVEEFKESGDAGRAMAEGLGGVLSSLSFGLIDKDQIADLMVDAVPPKDKMTPDQLAQAKDKMTSDQLAQAMAGGPSVGSLQFASMAGQSDAARLRELQEQLREKKINPEQKGLSERALGSQIKALEMRMRGKRDRATPVNVINQDSSTTTNQQTTQAENIIIEDREMVGAVAAGPA</sequence>
<name>A0A382E5Q6_9ZZZZ</name>
<evidence type="ECO:0000256" key="2">
    <source>
        <dbReference type="SAM" id="Phobius"/>
    </source>
</evidence>
<keyword evidence="2" id="KW-0472">Membrane</keyword>
<feature type="transmembrane region" description="Helical" evidence="2">
    <location>
        <begin position="184"/>
        <end position="204"/>
    </location>
</feature>
<evidence type="ECO:0000313" key="3">
    <source>
        <dbReference type="EMBL" id="SVB45960.1"/>
    </source>
</evidence>
<dbReference type="EMBL" id="UINC01042817">
    <property type="protein sequence ID" value="SVB45960.1"/>
    <property type="molecule type" value="Genomic_DNA"/>
</dbReference>
<gene>
    <name evidence="3" type="ORF">METZ01_LOCUS198814</name>
</gene>
<proteinExistence type="predicted"/>
<organism evidence="3">
    <name type="scientific">marine metagenome</name>
    <dbReference type="NCBI Taxonomy" id="408172"/>
    <lineage>
        <taxon>unclassified sequences</taxon>
        <taxon>metagenomes</taxon>
        <taxon>ecological metagenomes</taxon>
    </lineage>
</organism>
<protein>
    <submittedName>
        <fullName evidence="3">Uncharacterized protein</fullName>
    </submittedName>
</protein>
<feature type="region of interest" description="Disordered" evidence="1">
    <location>
        <begin position="1"/>
        <end position="24"/>
    </location>
</feature>
<keyword evidence="2" id="KW-0812">Transmembrane</keyword>
<accession>A0A382E5Q6</accession>
<reference evidence="3" key="1">
    <citation type="submission" date="2018-05" db="EMBL/GenBank/DDBJ databases">
        <authorList>
            <person name="Lanie J.A."/>
            <person name="Ng W.-L."/>
            <person name="Kazmierczak K.M."/>
            <person name="Andrzejewski T.M."/>
            <person name="Davidsen T.M."/>
            <person name="Wayne K.J."/>
            <person name="Tettelin H."/>
            <person name="Glass J.I."/>
            <person name="Rusch D."/>
            <person name="Podicherti R."/>
            <person name="Tsui H.-C.T."/>
            <person name="Winkler M.E."/>
        </authorList>
    </citation>
    <scope>NUCLEOTIDE SEQUENCE</scope>
</reference>
<dbReference type="AlphaFoldDB" id="A0A382E5Q6"/>